<comment type="caution">
    <text evidence="1">The sequence shown here is derived from an EMBL/GenBank/DDBJ whole genome shotgun (WGS) entry which is preliminary data.</text>
</comment>
<keyword evidence="2" id="KW-1185">Reference proteome</keyword>
<dbReference type="AlphaFoldDB" id="A0AAV4PXS0"/>
<evidence type="ECO:0000313" key="2">
    <source>
        <dbReference type="Proteomes" id="UP001054945"/>
    </source>
</evidence>
<organism evidence="1 2">
    <name type="scientific">Caerostris extrusa</name>
    <name type="common">Bark spider</name>
    <name type="synonym">Caerostris bankana</name>
    <dbReference type="NCBI Taxonomy" id="172846"/>
    <lineage>
        <taxon>Eukaryota</taxon>
        <taxon>Metazoa</taxon>
        <taxon>Ecdysozoa</taxon>
        <taxon>Arthropoda</taxon>
        <taxon>Chelicerata</taxon>
        <taxon>Arachnida</taxon>
        <taxon>Araneae</taxon>
        <taxon>Araneomorphae</taxon>
        <taxon>Entelegynae</taxon>
        <taxon>Araneoidea</taxon>
        <taxon>Araneidae</taxon>
        <taxon>Caerostris</taxon>
    </lineage>
</organism>
<name>A0AAV4PXS0_CAEEX</name>
<sequence length="83" mass="9619">MSDERNRDLRVEEEGLGSTCIKLPDNVQEDACISFRMIAQIYRDDILDPYVYPYCGSNLFNFILRDDKDRSSSVVSYKIISSK</sequence>
<dbReference type="Proteomes" id="UP001054945">
    <property type="component" value="Unassembled WGS sequence"/>
</dbReference>
<dbReference type="EMBL" id="BPLR01005240">
    <property type="protein sequence ID" value="GIY00942.1"/>
    <property type="molecule type" value="Genomic_DNA"/>
</dbReference>
<reference evidence="1 2" key="1">
    <citation type="submission" date="2021-06" db="EMBL/GenBank/DDBJ databases">
        <title>Caerostris extrusa draft genome.</title>
        <authorList>
            <person name="Kono N."/>
            <person name="Arakawa K."/>
        </authorList>
    </citation>
    <scope>NUCLEOTIDE SEQUENCE [LARGE SCALE GENOMIC DNA]</scope>
</reference>
<gene>
    <name evidence="1" type="ORF">CEXT_755411</name>
</gene>
<proteinExistence type="predicted"/>
<accession>A0AAV4PXS0</accession>
<protein>
    <submittedName>
        <fullName evidence="1">Uncharacterized protein</fullName>
    </submittedName>
</protein>
<evidence type="ECO:0000313" key="1">
    <source>
        <dbReference type="EMBL" id="GIY00942.1"/>
    </source>
</evidence>